<dbReference type="EMBL" id="JACXYZ010000001">
    <property type="protein sequence ID" value="MBD3923454.1"/>
    <property type="molecule type" value="Genomic_DNA"/>
</dbReference>
<dbReference type="InterPro" id="IPR017475">
    <property type="entry name" value="EPS_sugar_tfrase"/>
</dbReference>
<sequence length="535" mass="58341">MYMSVRGWLTSFSGLSLGFKSSVGDAMSVVSRAPELERPSGDVKHRSLQVVGTREREVDASVWRRRHARALLLGDLIVLALALGTAQIAKFGFMAAPEVDGLGITYAGLGLALAVVWWASLQMNQSRNPLVVGHGSEEYRRVIVATFRVFAVLAMVSLVLKIDASRLYFATAFPLGLVGLLVERKLARVGLHRARKQGMATVRVLVVGGERTATELAKWFAKHKTAGYEVCGVWVPDESMPLAIVQEGAIASVPVMSSHTDFAEALAISGATTVVVTDTEHLGHESLRDLAWQLEGSNIDLILSPNVLNVSSSRLYLQDVSGMPMLHVSEPQYAGAARLTKRLFDIVGATAILVVATPLFVATALAIRLSSPGSVFYRQERIGRRGDSFGMIKFRSMRSDADSQLASLLAAEGKSLSELPKLTKDPRVTPVGAFIRRFSIDELPQLLNVIKGDMSLVGPRPQRDFEVAQYDHVAHRRLTVRPGMTGLWQVSGRSDLAYSEAISLDVHYVENWSMMTDLSILWRTARAVVGSDGAY</sequence>
<keyword evidence="3 9" id="KW-0808">Transferase</keyword>
<evidence type="ECO:0000256" key="4">
    <source>
        <dbReference type="ARBA" id="ARBA00022692"/>
    </source>
</evidence>
<dbReference type="InterPro" id="IPR003362">
    <property type="entry name" value="Bact_transf"/>
</dbReference>
<keyword evidence="6 7" id="KW-0472">Membrane</keyword>
<name>A0ABR8N5L3_9ACTN</name>
<dbReference type="PANTHER" id="PTHR30576:SF10">
    <property type="entry name" value="SLL5057 PROTEIN"/>
    <property type="match status" value="1"/>
</dbReference>
<organism evidence="9 10">
    <name type="scientific">Nocardioides cavernae</name>
    <dbReference type="NCBI Taxonomy" id="1921566"/>
    <lineage>
        <taxon>Bacteria</taxon>
        <taxon>Bacillati</taxon>
        <taxon>Actinomycetota</taxon>
        <taxon>Actinomycetes</taxon>
        <taxon>Propionibacteriales</taxon>
        <taxon>Nocardioidaceae</taxon>
        <taxon>Nocardioides</taxon>
    </lineage>
</organism>
<evidence type="ECO:0000259" key="8">
    <source>
        <dbReference type="Pfam" id="PF02397"/>
    </source>
</evidence>
<feature type="transmembrane region" description="Helical" evidence="7">
    <location>
        <begin position="101"/>
        <end position="121"/>
    </location>
</feature>
<dbReference type="PANTHER" id="PTHR30576">
    <property type="entry name" value="COLANIC BIOSYNTHESIS UDP-GLUCOSE LIPID CARRIER TRANSFERASE"/>
    <property type="match status" value="1"/>
</dbReference>
<dbReference type="GO" id="GO:0016740">
    <property type="term" value="F:transferase activity"/>
    <property type="evidence" value="ECO:0007669"/>
    <property type="project" value="UniProtKB-KW"/>
</dbReference>
<evidence type="ECO:0000256" key="1">
    <source>
        <dbReference type="ARBA" id="ARBA00004141"/>
    </source>
</evidence>
<dbReference type="Pfam" id="PF13727">
    <property type="entry name" value="CoA_binding_3"/>
    <property type="match status" value="1"/>
</dbReference>
<evidence type="ECO:0000313" key="9">
    <source>
        <dbReference type="EMBL" id="MBD3923454.1"/>
    </source>
</evidence>
<reference evidence="9 10" key="1">
    <citation type="submission" date="2020-09" db="EMBL/GenBank/DDBJ databases">
        <title>novel species in genus Nocardioides.</title>
        <authorList>
            <person name="Zhang G."/>
        </authorList>
    </citation>
    <scope>NUCLEOTIDE SEQUENCE [LARGE SCALE GENOMIC DNA]</scope>
    <source>
        <strain evidence="9 10">KCTC 39551</strain>
    </source>
</reference>
<evidence type="ECO:0000256" key="5">
    <source>
        <dbReference type="ARBA" id="ARBA00022989"/>
    </source>
</evidence>
<dbReference type="NCBIfam" id="TIGR03025">
    <property type="entry name" value="EPS_sugtrans"/>
    <property type="match status" value="1"/>
</dbReference>
<accession>A0ABR8N5L3</accession>
<evidence type="ECO:0000256" key="3">
    <source>
        <dbReference type="ARBA" id="ARBA00022679"/>
    </source>
</evidence>
<comment type="caution">
    <text evidence="9">The sequence shown here is derived from an EMBL/GenBank/DDBJ whole genome shotgun (WGS) entry which is preliminary data.</text>
</comment>
<feature type="transmembrane region" description="Helical" evidence="7">
    <location>
        <begin position="166"/>
        <end position="183"/>
    </location>
</feature>
<evidence type="ECO:0000256" key="6">
    <source>
        <dbReference type="ARBA" id="ARBA00023136"/>
    </source>
</evidence>
<dbReference type="Pfam" id="PF02397">
    <property type="entry name" value="Bac_transf"/>
    <property type="match status" value="1"/>
</dbReference>
<dbReference type="Proteomes" id="UP000618818">
    <property type="component" value="Unassembled WGS sequence"/>
</dbReference>
<feature type="transmembrane region" description="Helical" evidence="7">
    <location>
        <begin position="343"/>
        <end position="367"/>
    </location>
</feature>
<evidence type="ECO:0000313" key="10">
    <source>
        <dbReference type="Proteomes" id="UP000618818"/>
    </source>
</evidence>
<protein>
    <submittedName>
        <fullName evidence="9">Sugar transferase</fullName>
    </submittedName>
</protein>
<proteinExistence type="inferred from homology"/>
<feature type="domain" description="Bacterial sugar transferase" evidence="8">
    <location>
        <begin position="341"/>
        <end position="529"/>
    </location>
</feature>
<gene>
    <name evidence="9" type="ORF">IEZ26_02375</name>
</gene>
<keyword evidence="4 7" id="KW-0812">Transmembrane</keyword>
<comment type="similarity">
    <text evidence="2">Belongs to the bacterial sugar transferase family.</text>
</comment>
<comment type="subcellular location">
    <subcellularLocation>
        <location evidence="1">Membrane</location>
        <topology evidence="1">Multi-pass membrane protein</topology>
    </subcellularLocation>
</comment>
<feature type="transmembrane region" description="Helical" evidence="7">
    <location>
        <begin position="70"/>
        <end position="89"/>
    </location>
</feature>
<evidence type="ECO:0000256" key="7">
    <source>
        <dbReference type="SAM" id="Phobius"/>
    </source>
</evidence>
<keyword evidence="10" id="KW-1185">Reference proteome</keyword>
<dbReference type="Gene3D" id="3.40.50.720">
    <property type="entry name" value="NAD(P)-binding Rossmann-like Domain"/>
    <property type="match status" value="1"/>
</dbReference>
<feature type="transmembrane region" description="Helical" evidence="7">
    <location>
        <begin position="142"/>
        <end position="160"/>
    </location>
</feature>
<keyword evidence="5 7" id="KW-1133">Transmembrane helix</keyword>
<evidence type="ECO:0000256" key="2">
    <source>
        <dbReference type="ARBA" id="ARBA00006464"/>
    </source>
</evidence>